<gene>
    <name evidence="11" type="ORF">S01H1_67882</name>
</gene>
<dbReference type="SUPFAM" id="SSF55681">
    <property type="entry name" value="Class II aaRS and biotin synthetases"/>
    <property type="match status" value="1"/>
</dbReference>
<evidence type="ECO:0000313" key="11">
    <source>
        <dbReference type="EMBL" id="GAG41210.1"/>
    </source>
</evidence>
<dbReference type="PANTHER" id="PTHR11777">
    <property type="entry name" value="ALANYL-TRNA SYNTHETASE"/>
    <property type="match status" value="1"/>
</dbReference>
<dbReference type="PRINTS" id="PR00980">
    <property type="entry name" value="TRNASYNTHALA"/>
</dbReference>
<dbReference type="InterPro" id="IPR002318">
    <property type="entry name" value="Ala-tRNA-lgiase_IIc"/>
</dbReference>
<dbReference type="InterPro" id="IPR018164">
    <property type="entry name" value="Ala-tRNA-synth_IIc_N"/>
</dbReference>
<dbReference type="GO" id="GO:0000049">
    <property type="term" value="F:tRNA binding"/>
    <property type="evidence" value="ECO:0007669"/>
    <property type="project" value="UniProtKB-KW"/>
</dbReference>
<name>X0XDN4_9ZZZZ</name>
<keyword evidence="5" id="KW-0547">Nucleotide-binding</keyword>
<comment type="caution">
    <text evidence="11">The sequence shown here is derived from an EMBL/GenBank/DDBJ whole genome shotgun (WGS) entry which is preliminary data.</text>
</comment>
<keyword evidence="6" id="KW-0067">ATP-binding</keyword>
<evidence type="ECO:0000256" key="9">
    <source>
        <dbReference type="ARBA" id="ARBA00023146"/>
    </source>
</evidence>
<dbReference type="Gene3D" id="3.30.930.10">
    <property type="entry name" value="Bira Bifunctional Protein, Domain 2"/>
    <property type="match status" value="1"/>
</dbReference>
<proteinExistence type="inferred from homology"/>
<keyword evidence="3" id="KW-0820">tRNA-binding</keyword>
<dbReference type="InterPro" id="IPR045864">
    <property type="entry name" value="aa-tRNA-synth_II/BPL/LPL"/>
</dbReference>
<evidence type="ECO:0000256" key="4">
    <source>
        <dbReference type="ARBA" id="ARBA00022598"/>
    </source>
</evidence>
<dbReference type="AlphaFoldDB" id="X0XDN4"/>
<dbReference type="SUPFAM" id="SSF101353">
    <property type="entry name" value="Putative anticodon-binding domain of alanyl-tRNA synthetase (AlaRS)"/>
    <property type="match status" value="1"/>
</dbReference>
<protein>
    <recommendedName>
        <fullName evidence="2">alanine--tRNA ligase</fullName>
        <ecNumber evidence="2">6.1.1.7</ecNumber>
    </recommendedName>
</protein>
<evidence type="ECO:0000256" key="6">
    <source>
        <dbReference type="ARBA" id="ARBA00022840"/>
    </source>
</evidence>
<evidence type="ECO:0000256" key="2">
    <source>
        <dbReference type="ARBA" id="ARBA00013168"/>
    </source>
</evidence>
<organism evidence="11">
    <name type="scientific">marine sediment metagenome</name>
    <dbReference type="NCBI Taxonomy" id="412755"/>
    <lineage>
        <taxon>unclassified sequences</taxon>
        <taxon>metagenomes</taxon>
        <taxon>ecological metagenomes</taxon>
    </lineage>
</organism>
<evidence type="ECO:0000259" key="10">
    <source>
        <dbReference type="PROSITE" id="PS50860"/>
    </source>
</evidence>
<reference evidence="11" key="1">
    <citation type="journal article" date="2014" name="Front. Microbiol.">
        <title>High frequency of phylogenetically diverse reductive dehalogenase-homologous genes in deep subseafloor sedimentary metagenomes.</title>
        <authorList>
            <person name="Kawai M."/>
            <person name="Futagami T."/>
            <person name="Toyoda A."/>
            <person name="Takaki Y."/>
            <person name="Nishi S."/>
            <person name="Hori S."/>
            <person name="Arai W."/>
            <person name="Tsubouchi T."/>
            <person name="Morono Y."/>
            <person name="Uchiyama I."/>
            <person name="Ito T."/>
            <person name="Fujiyama A."/>
            <person name="Inagaki F."/>
            <person name="Takami H."/>
        </authorList>
    </citation>
    <scope>NUCLEOTIDE SEQUENCE</scope>
    <source>
        <strain evidence="11">Expedition CK06-06</strain>
    </source>
</reference>
<dbReference type="PANTHER" id="PTHR11777:SF9">
    <property type="entry name" value="ALANINE--TRNA LIGASE, CYTOPLASMIC"/>
    <property type="match status" value="1"/>
</dbReference>
<evidence type="ECO:0000256" key="3">
    <source>
        <dbReference type="ARBA" id="ARBA00022555"/>
    </source>
</evidence>
<keyword evidence="9" id="KW-0030">Aminoacyl-tRNA synthetase</keyword>
<accession>X0XDN4</accession>
<dbReference type="EC" id="6.1.1.7" evidence="2"/>
<comment type="similarity">
    <text evidence="1">Belongs to the class-II aminoacyl-tRNA synthetase family.</text>
</comment>
<dbReference type="GO" id="GO:0006419">
    <property type="term" value="P:alanyl-tRNA aminoacylation"/>
    <property type="evidence" value="ECO:0007669"/>
    <property type="project" value="InterPro"/>
</dbReference>
<keyword evidence="4" id="KW-0436">Ligase</keyword>
<dbReference type="GO" id="GO:0002161">
    <property type="term" value="F:aminoacyl-tRNA deacylase activity"/>
    <property type="evidence" value="ECO:0007669"/>
    <property type="project" value="TreeGrafter"/>
</dbReference>
<dbReference type="InterPro" id="IPR018165">
    <property type="entry name" value="Ala-tRNA-synth_IIc_core"/>
</dbReference>
<dbReference type="PROSITE" id="PS50860">
    <property type="entry name" value="AA_TRNA_LIGASE_II_ALA"/>
    <property type="match status" value="1"/>
</dbReference>
<keyword evidence="8" id="KW-0648">Protein biosynthesis</keyword>
<feature type="domain" description="Alanyl-transfer RNA synthetases family profile" evidence="10">
    <location>
        <begin position="1"/>
        <end position="248"/>
    </location>
</feature>
<dbReference type="CDD" id="cd00673">
    <property type="entry name" value="AlaRS_core"/>
    <property type="match status" value="1"/>
</dbReference>
<evidence type="ECO:0000256" key="8">
    <source>
        <dbReference type="ARBA" id="ARBA00022917"/>
    </source>
</evidence>
<feature type="non-terminal residue" evidence="11">
    <location>
        <position position="248"/>
    </location>
</feature>
<dbReference type="GO" id="GO:0004813">
    <property type="term" value="F:alanine-tRNA ligase activity"/>
    <property type="evidence" value="ECO:0007669"/>
    <property type="project" value="UniProtKB-EC"/>
</dbReference>
<dbReference type="GO" id="GO:0005829">
    <property type="term" value="C:cytosol"/>
    <property type="evidence" value="ECO:0007669"/>
    <property type="project" value="TreeGrafter"/>
</dbReference>
<dbReference type="InterPro" id="IPR018162">
    <property type="entry name" value="Ala-tRNA-ligase_IIc_anticod-bd"/>
</dbReference>
<sequence>LANCQKCIRTGDIDEVGDPSHLTFFEMLGNWSLGDYFKKEAIKWSVEFLTDKKWLGLDKDRLHITCFKGDKDAPKDQESVKIWKSLGIPEERIYYLPKKDNWWGPAGAKGPCGPCTEMFIDTGKEPCSKDCKPGCFCGKYFEIWNDVFMEYNKVAEGKYEKLKQKNVDTGMGVERTAAMLQNKKTVYEIEIFTPIINKIKELANIQTLNEKQELSIRIITDHLRAAVFILGDDLGIAPSNLDQGYILR</sequence>
<dbReference type="InterPro" id="IPR050058">
    <property type="entry name" value="Ala-tRNA_ligase"/>
</dbReference>
<evidence type="ECO:0000256" key="7">
    <source>
        <dbReference type="ARBA" id="ARBA00022884"/>
    </source>
</evidence>
<dbReference type="EMBL" id="BARS01044979">
    <property type="protein sequence ID" value="GAG41210.1"/>
    <property type="molecule type" value="Genomic_DNA"/>
</dbReference>
<dbReference type="GO" id="GO:0005524">
    <property type="term" value="F:ATP binding"/>
    <property type="evidence" value="ECO:0007669"/>
    <property type="project" value="UniProtKB-KW"/>
</dbReference>
<feature type="non-terminal residue" evidence="11">
    <location>
        <position position="1"/>
    </location>
</feature>
<evidence type="ECO:0000256" key="5">
    <source>
        <dbReference type="ARBA" id="ARBA00022741"/>
    </source>
</evidence>
<dbReference type="Pfam" id="PF01411">
    <property type="entry name" value="tRNA-synt_2c"/>
    <property type="match status" value="1"/>
</dbReference>
<evidence type="ECO:0000256" key="1">
    <source>
        <dbReference type="ARBA" id="ARBA00008226"/>
    </source>
</evidence>
<keyword evidence="7" id="KW-0694">RNA-binding</keyword>